<proteinExistence type="predicted"/>
<dbReference type="EMBL" id="CM008052">
    <property type="protein sequence ID" value="PAN37414.1"/>
    <property type="molecule type" value="Genomic_DNA"/>
</dbReference>
<reference evidence="2" key="1">
    <citation type="submission" date="2018-04" db="EMBL/GenBank/DDBJ databases">
        <title>WGS assembly of Panicum hallii.</title>
        <authorList>
            <person name="Lovell J."/>
            <person name="Jenkins J."/>
            <person name="Lowry D."/>
            <person name="Mamidi S."/>
            <person name="Sreedasyam A."/>
            <person name="Weng X."/>
            <person name="Barry K."/>
            <person name="Bonette J."/>
            <person name="Campitelli B."/>
            <person name="Daum C."/>
            <person name="Gordon S."/>
            <person name="Gould B."/>
            <person name="Lipzen A."/>
            <person name="Macqueen A."/>
            <person name="Palacio-Mejia J."/>
            <person name="Plott C."/>
            <person name="Shakirov E."/>
            <person name="Shu S."/>
            <person name="Yoshinaga Y."/>
            <person name="Zane M."/>
            <person name="Rokhsar D."/>
            <person name="Grimwood J."/>
            <person name="Schmutz J."/>
            <person name="Juenger T."/>
        </authorList>
    </citation>
    <scope>NUCLEOTIDE SEQUENCE [LARGE SCALE GENOMIC DNA]</scope>
    <source>
        <strain evidence="2">FIL2</strain>
    </source>
</reference>
<accession>A0A2S3I5H7</accession>
<sequence>MAMATCTFSPRPSSLRPLRAGAKLQLHLLPLHRLHAASRGSRLERAAAGDAPVKVAPRAVAAASSAPPPGMRPSRPLPKELEAEPTPAAKNLGCSGSRGLPPAMALRKKARGGAMSSSPTGPVAASRSRHGRSDGLGKKRRKGMTCRAHTSAVAPIQLTKKIKVHHQRIKPMTLAVAGAGLRLSPTIHGKWLTSLATMQIPMCGCEARHVAETAC</sequence>
<name>A0A2S3I5H7_9POAL</name>
<evidence type="ECO:0000313" key="2">
    <source>
        <dbReference type="EMBL" id="PAN37412.1"/>
    </source>
</evidence>
<dbReference type="EMBL" id="CM008052">
    <property type="protein sequence ID" value="PAN37412.1"/>
    <property type="molecule type" value="Genomic_DNA"/>
</dbReference>
<protein>
    <submittedName>
        <fullName evidence="2">Uncharacterized protein</fullName>
    </submittedName>
</protein>
<feature type="region of interest" description="Disordered" evidence="1">
    <location>
        <begin position="58"/>
        <end position="149"/>
    </location>
</feature>
<dbReference type="Proteomes" id="UP000243499">
    <property type="component" value="Chromosome 7"/>
</dbReference>
<organism evidence="2">
    <name type="scientific">Panicum hallii</name>
    <dbReference type="NCBI Taxonomy" id="206008"/>
    <lineage>
        <taxon>Eukaryota</taxon>
        <taxon>Viridiplantae</taxon>
        <taxon>Streptophyta</taxon>
        <taxon>Embryophyta</taxon>
        <taxon>Tracheophyta</taxon>
        <taxon>Spermatophyta</taxon>
        <taxon>Magnoliopsida</taxon>
        <taxon>Liliopsida</taxon>
        <taxon>Poales</taxon>
        <taxon>Poaceae</taxon>
        <taxon>PACMAD clade</taxon>
        <taxon>Panicoideae</taxon>
        <taxon>Panicodae</taxon>
        <taxon>Paniceae</taxon>
        <taxon>Panicinae</taxon>
        <taxon>Panicum</taxon>
        <taxon>Panicum sect. Panicum</taxon>
    </lineage>
</organism>
<dbReference type="Gramene" id="PAN37412">
    <property type="protein sequence ID" value="PAN37412"/>
    <property type="gene ID" value="PAHAL_7G091000"/>
</dbReference>
<dbReference type="AlphaFoldDB" id="A0A2S3I5H7"/>
<gene>
    <name evidence="2" type="ORF">PAHAL_7G091000</name>
</gene>
<evidence type="ECO:0000256" key="1">
    <source>
        <dbReference type="SAM" id="MobiDB-lite"/>
    </source>
</evidence>
<dbReference type="Gramene" id="PAN37414">
    <property type="protein sequence ID" value="PAN37414"/>
    <property type="gene ID" value="PAHAL_7G091000"/>
</dbReference>